<gene>
    <name evidence="1" type="ORF">BB559_000895</name>
</gene>
<accession>A0A2T9Z3P4</accession>
<keyword evidence="2" id="KW-1185">Reference proteome</keyword>
<dbReference type="AlphaFoldDB" id="A0A2T9Z3P4"/>
<dbReference type="OrthoDB" id="5593164at2759"/>
<reference evidence="1 2" key="1">
    <citation type="journal article" date="2018" name="MBio">
        <title>Comparative Genomics Reveals the Core Gene Toolbox for the Fungus-Insect Symbiosis.</title>
        <authorList>
            <person name="Wang Y."/>
            <person name="Stata M."/>
            <person name="Wang W."/>
            <person name="Stajich J.E."/>
            <person name="White M.M."/>
            <person name="Moncalvo J.M."/>
        </authorList>
    </citation>
    <scope>NUCLEOTIDE SEQUENCE [LARGE SCALE GENOMIC DNA]</scope>
    <source>
        <strain evidence="1 2">AUS-77-4</strain>
    </source>
</reference>
<proteinExistence type="predicted"/>
<evidence type="ECO:0000313" key="1">
    <source>
        <dbReference type="EMBL" id="PVU99220.1"/>
    </source>
</evidence>
<comment type="caution">
    <text evidence="1">The sequence shown here is derived from an EMBL/GenBank/DDBJ whole genome shotgun (WGS) entry which is preliminary data.</text>
</comment>
<name>A0A2T9Z3P4_9FUNG</name>
<evidence type="ECO:0000313" key="2">
    <source>
        <dbReference type="Proteomes" id="UP000245699"/>
    </source>
</evidence>
<sequence length="191" mass="22732">MLTEFFIIIYLPCFLKLIIAGCTVLDTYDLHNWEKRHQWSDKYCCDISNSNNCKFELENTVPYIAEVEVIENKSFFDSAKTQISPEYTYTKQWGMKIDIEMKPGTCKYIDISTTRTERLAKGECCYWAIFWYCSYQETRWHYTQNSALYFLMEAQCKNGEIEKETLVEIERGVLFPKFIEQGTQRIVWANK</sequence>
<dbReference type="Proteomes" id="UP000245699">
    <property type="component" value="Unassembled WGS sequence"/>
</dbReference>
<dbReference type="EMBL" id="MBFT01000048">
    <property type="protein sequence ID" value="PVU99220.1"/>
    <property type="molecule type" value="Genomic_DNA"/>
</dbReference>
<protein>
    <submittedName>
        <fullName evidence="1">Uncharacterized protein</fullName>
    </submittedName>
</protein>
<organism evidence="1 2">
    <name type="scientific">Furculomyces boomerangus</name>
    <dbReference type="NCBI Taxonomy" id="61424"/>
    <lineage>
        <taxon>Eukaryota</taxon>
        <taxon>Fungi</taxon>
        <taxon>Fungi incertae sedis</taxon>
        <taxon>Zoopagomycota</taxon>
        <taxon>Kickxellomycotina</taxon>
        <taxon>Harpellomycetes</taxon>
        <taxon>Harpellales</taxon>
        <taxon>Harpellaceae</taxon>
        <taxon>Furculomyces</taxon>
    </lineage>
</organism>